<feature type="domain" description="Glycosyltransferase 2-like" evidence="1">
    <location>
        <begin position="4"/>
        <end position="173"/>
    </location>
</feature>
<evidence type="ECO:0000259" key="1">
    <source>
        <dbReference type="Pfam" id="PF00535"/>
    </source>
</evidence>
<proteinExistence type="predicted"/>
<reference evidence="2 3" key="1">
    <citation type="submission" date="2017-06" db="EMBL/GenBank/DDBJ databases">
        <authorList>
            <person name="Kim H.J."/>
            <person name="Triplett B.A."/>
        </authorList>
    </citation>
    <scope>NUCLEOTIDE SEQUENCE [LARGE SCALE GENOMIC DNA]</scope>
    <source>
        <strain evidence="2 3">DSM 25597</strain>
    </source>
</reference>
<dbReference type="CDD" id="cd00761">
    <property type="entry name" value="Glyco_tranf_GTA_type"/>
    <property type="match status" value="1"/>
</dbReference>
<evidence type="ECO:0000313" key="3">
    <source>
        <dbReference type="Proteomes" id="UP000198379"/>
    </source>
</evidence>
<dbReference type="GO" id="GO:0016758">
    <property type="term" value="F:hexosyltransferase activity"/>
    <property type="evidence" value="ECO:0007669"/>
    <property type="project" value="UniProtKB-ARBA"/>
</dbReference>
<dbReference type="PANTHER" id="PTHR22916">
    <property type="entry name" value="GLYCOSYLTRANSFERASE"/>
    <property type="match status" value="1"/>
</dbReference>
<sequence length="327" mass="38189">MSFSIIVPVYFYNEYVKGMLISLLNQTFKDFELVVVGNSISETAFKEIKASMETVINGSIDCKFIHTEEKGANNARKLGFSTSTKPYVFFIDSDDQINDTSSFDRIITLLKKTPIDIISLNLENATYVNDKYTSKNTVYNFQKPNKLLDINIDYKTIINNFGTNICARFINRELLEGVHFLDLPYSQDWNISCKIFPKATTFLFVSNPEYGWVYRENSISRKSSMSKQKHEDSFNSITDIVSFFEENNFDKDYKLFLNKRIVEFSLQYIIRGKDYDFKKAIKRSQALLKKSFSYSSDTLKDKKTMVMYMMIRVPVLLKMYLKYKKIS</sequence>
<keyword evidence="2" id="KW-0808">Transferase</keyword>
<dbReference type="PANTHER" id="PTHR22916:SF3">
    <property type="entry name" value="UDP-GLCNAC:BETAGAL BETA-1,3-N-ACETYLGLUCOSAMINYLTRANSFERASE-LIKE PROTEIN 1"/>
    <property type="match status" value="1"/>
</dbReference>
<dbReference type="OrthoDB" id="9815829at2"/>
<dbReference type="Pfam" id="PF00535">
    <property type="entry name" value="Glycos_transf_2"/>
    <property type="match status" value="1"/>
</dbReference>
<dbReference type="Proteomes" id="UP000198379">
    <property type="component" value="Unassembled WGS sequence"/>
</dbReference>
<dbReference type="RefSeq" id="WP_089370951.1">
    <property type="nucleotide sequence ID" value="NZ_BMEP01000001.1"/>
</dbReference>
<evidence type="ECO:0000313" key="2">
    <source>
        <dbReference type="EMBL" id="SNR71969.1"/>
    </source>
</evidence>
<keyword evidence="3" id="KW-1185">Reference proteome</keyword>
<dbReference type="InterPro" id="IPR001173">
    <property type="entry name" value="Glyco_trans_2-like"/>
</dbReference>
<gene>
    <name evidence="2" type="ORF">SAMN06265376_102178</name>
</gene>
<dbReference type="Gene3D" id="3.90.550.10">
    <property type="entry name" value="Spore Coat Polysaccharide Biosynthesis Protein SpsA, Chain A"/>
    <property type="match status" value="1"/>
</dbReference>
<dbReference type="InterPro" id="IPR029044">
    <property type="entry name" value="Nucleotide-diphossugar_trans"/>
</dbReference>
<dbReference type="EMBL" id="FZNY01000002">
    <property type="protein sequence ID" value="SNR71969.1"/>
    <property type="molecule type" value="Genomic_DNA"/>
</dbReference>
<organism evidence="2 3">
    <name type="scientific">Dokdonia pacifica</name>
    <dbReference type="NCBI Taxonomy" id="1627892"/>
    <lineage>
        <taxon>Bacteria</taxon>
        <taxon>Pseudomonadati</taxon>
        <taxon>Bacteroidota</taxon>
        <taxon>Flavobacteriia</taxon>
        <taxon>Flavobacteriales</taxon>
        <taxon>Flavobacteriaceae</taxon>
        <taxon>Dokdonia</taxon>
    </lineage>
</organism>
<dbReference type="AlphaFoldDB" id="A0A238YNG0"/>
<accession>A0A238YNG0</accession>
<dbReference type="SUPFAM" id="SSF53448">
    <property type="entry name" value="Nucleotide-diphospho-sugar transferases"/>
    <property type="match status" value="1"/>
</dbReference>
<protein>
    <submittedName>
        <fullName evidence="2">Glycosyltransferase involved in cell wall bisynthesis</fullName>
    </submittedName>
</protein>
<name>A0A238YNG0_9FLAO</name>